<reference evidence="2" key="1">
    <citation type="submission" date="2016-03" db="EMBL/GenBank/DDBJ databases">
        <title>Mechanisms controlling the formation of the plant cell surface in tip-growing cells are functionally conserved among land plants.</title>
        <authorList>
            <person name="Honkanen S."/>
            <person name="Jones V.A."/>
            <person name="Morieri G."/>
            <person name="Champion C."/>
            <person name="Hetherington A.J."/>
            <person name="Kelly S."/>
            <person name="Saint-Marcoux D."/>
            <person name="Proust H."/>
            <person name="Prescott H."/>
            <person name="Dolan L."/>
        </authorList>
    </citation>
    <scope>NUCLEOTIDE SEQUENCE [LARGE SCALE GENOMIC DNA]</scope>
    <source>
        <tissue evidence="2">Whole gametophyte</tissue>
    </source>
</reference>
<keyword evidence="1" id="KW-1133">Transmembrane helix</keyword>
<organism evidence="2 3">
    <name type="scientific">Marchantia polymorpha subsp. ruderalis</name>
    <dbReference type="NCBI Taxonomy" id="1480154"/>
    <lineage>
        <taxon>Eukaryota</taxon>
        <taxon>Viridiplantae</taxon>
        <taxon>Streptophyta</taxon>
        <taxon>Embryophyta</taxon>
        <taxon>Marchantiophyta</taxon>
        <taxon>Marchantiopsida</taxon>
        <taxon>Marchantiidae</taxon>
        <taxon>Marchantiales</taxon>
        <taxon>Marchantiaceae</taxon>
        <taxon>Marchantia</taxon>
    </lineage>
</organism>
<feature type="transmembrane region" description="Helical" evidence="1">
    <location>
        <begin position="97"/>
        <end position="118"/>
    </location>
</feature>
<accession>A0A176WN42</accession>
<evidence type="ECO:0000256" key="1">
    <source>
        <dbReference type="SAM" id="Phobius"/>
    </source>
</evidence>
<keyword evidence="1" id="KW-0472">Membrane</keyword>
<gene>
    <name evidence="2" type="ORF">AXG93_1487s1060</name>
</gene>
<proteinExistence type="predicted"/>
<sequence length="224" mass="25660">MVTLEQHVVRSGKVGDQSVEDFLEMLEEEGFRREDPYDPETMAKYLPKGWKDHWKVKYAAVFSKPRQLRFGRPGMEEFLACVENVIGNLEQRVASSFIFRTVFYVLLYTSVFDVIRVTLLTADQLWPFEILTSFNDPVVAMFTVLIALPLYIFFFLSSSEASTASEDGDVHRASRQSTPPLFVSKETRNHRFGRRILRSAPCGRRFPAEVGISSSEDHCEIVCS</sequence>
<feature type="transmembrane region" description="Helical" evidence="1">
    <location>
        <begin position="138"/>
        <end position="156"/>
    </location>
</feature>
<dbReference type="AlphaFoldDB" id="A0A176WN42"/>
<dbReference type="EMBL" id="LVLJ01000379">
    <property type="protein sequence ID" value="OAE34560.1"/>
    <property type="molecule type" value="Genomic_DNA"/>
</dbReference>
<name>A0A176WN42_MARPO</name>
<keyword evidence="1" id="KW-0812">Transmembrane</keyword>
<dbReference type="Proteomes" id="UP000077202">
    <property type="component" value="Unassembled WGS sequence"/>
</dbReference>
<evidence type="ECO:0000313" key="3">
    <source>
        <dbReference type="Proteomes" id="UP000077202"/>
    </source>
</evidence>
<protein>
    <submittedName>
        <fullName evidence="2">Uncharacterized protein</fullName>
    </submittedName>
</protein>
<comment type="caution">
    <text evidence="2">The sequence shown here is derived from an EMBL/GenBank/DDBJ whole genome shotgun (WGS) entry which is preliminary data.</text>
</comment>
<evidence type="ECO:0000313" key="2">
    <source>
        <dbReference type="EMBL" id="OAE34560.1"/>
    </source>
</evidence>
<keyword evidence="3" id="KW-1185">Reference proteome</keyword>